<evidence type="ECO:0000256" key="1">
    <source>
        <dbReference type="ARBA" id="ARBA00004613"/>
    </source>
</evidence>
<dbReference type="SUPFAM" id="SSF51120">
    <property type="entry name" value="beta-Roll"/>
    <property type="match status" value="1"/>
</dbReference>
<name>A0A917YJA3_9RHOB</name>
<evidence type="ECO:0000256" key="3">
    <source>
        <dbReference type="SAM" id="MobiDB-lite"/>
    </source>
</evidence>
<dbReference type="AlphaFoldDB" id="A0A917YJA3"/>
<comment type="subcellular location">
    <subcellularLocation>
        <location evidence="1">Secreted</location>
    </subcellularLocation>
</comment>
<dbReference type="PANTHER" id="PTHR38340">
    <property type="entry name" value="S-LAYER PROTEIN"/>
    <property type="match status" value="1"/>
</dbReference>
<evidence type="ECO:0000256" key="2">
    <source>
        <dbReference type="ARBA" id="ARBA00022525"/>
    </source>
</evidence>
<organism evidence="4 5">
    <name type="scientific">Gemmobacter aquaticus</name>
    <dbReference type="NCBI Taxonomy" id="490185"/>
    <lineage>
        <taxon>Bacteria</taxon>
        <taxon>Pseudomonadati</taxon>
        <taxon>Pseudomonadota</taxon>
        <taxon>Alphaproteobacteria</taxon>
        <taxon>Rhodobacterales</taxon>
        <taxon>Paracoccaceae</taxon>
        <taxon>Gemmobacter</taxon>
    </lineage>
</organism>
<comment type="caution">
    <text evidence="4">The sequence shown here is derived from an EMBL/GenBank/DDBJ whole genome shotgun (WGS) entry which is preliminary data.</text>
</comment>
<dbReference type="EMBL" id="BMLP01000001">
    <property type="protein sequence ID" value="GGO24986.1"/>
    <property type="molecule type" value="Genomic_DNA"/>
</dbReference>
<keyword evidence="5" id="KW-1185">Reference proteome</keyword>
<proteinExistence type="predicted"/>
<evidence type="ECO:0000313" key="4">
    <source>
        <dbReference type="EMBL" id="GGO24986.1"/>
    </source>
</evidence>
<dbReference type="PROSITE" id="PS00330">
    <property type="entry name" value="HEMOLYSIN_CALCIUM"/>
    <property type="match status" value="1"/>
</dbReference>
<dbReference type="OrthoDB" id="419320at2"/>
<dbReference type="RefSeq" id="WP_158635553.1">
    <property type="nucleotide sequence ID" value="NZ_BMLP01000001.1"/>
</dbReference>
<dbReference type="Pfam" id="PF00353">
    <property type="entry name" value="HemolysinCabind"/>
    <property type="match status" value="2"/>
</dbReference>
<dbReference type="Gene3D" id="3.40.33.10">
    <property type="entry name" value="CAP"/>
    <property type="match status" value="1"/>
</dbReference>
<dbReference type="InterPro" id="IPR011049">
    <property type="entry name" value="Serralysin-like_metalloprot_C"/>
</dbReference>
<dbReference type="SUPFAM" id="SSF55797">
    <property type="entry name" value="PR-1-like"/>
    <property type="match status" value="1"/>
</dbReference>
<protein>
    <recommendedName>
        <fullName evidence="6">Hemolysin-type calcium-binding repeat-containing protein</fullName>
    </recommendedName>
</protein>
<dbReference type="InterPro" id="IPR001343">
    <property type="entry name" value="Hemolysn_Ca-bd"/>
</dbReference>
<feature type="compositionally biased region" description="Gly residues" evidence="3">
    <location>
        <begin position="301"/>
        <end position="314"/>
    </location>
</feature>
<dbReference type="GO" id="GO:0005576">
    <property type="term" value="C:extracellular region"/>
    <property type="evidence" value="ECO:0007669"/>
    <property type="project" value="UniProtKB-SubCell"/>
</dbReference>
<gene>
    <name evidence="4" type="ORF">GCM10010991_04120</name>
</gene>
<reference evidence="4 5" key="1">
    <citation type="journal article" date="2014" name="Int. J. Syst. Evol. Microbiol.">
        <title>Complete genome sequence of Corynebacterium casei LMG S-19264T (=DSM 44701T), isolated from a smear-ripened cheese.</title>
        <authorList>
            <consortium name="US DOE Joint Genome Institute (JGI-PGF)"/>
            <person name="Walter F."/>
            <person name="Albersmeier A."/>
            <person name="Kalinowski J."/>
            <person name="Ruckert C."/>
        </authorList>
    </citation>
    <scope>NUCLEOTIDE SEQUENCE [LARGE SCALE GENOMIC DNA]</scope>
    <source>
        <strain evidence="4 5">CGMCC 1.7029</strain>
    </source>
</reference>
<dbReference type="GO" id="GO:0005509">
    <property type="term" value="F:calcium ion binding"/>
    <property type="evidence" value="ECO:0007669"/>
    <property type="project" value="InterPro"/>
</dbReference>
<dbReference type="CDD" id="cd05379">
    <property type="entry name" value="CAP_bacterial"/>
    <property type="match status" value="1"/>
</dbReference>
<dbReference type="Proteomes" id="UP000598196">
    <property type="component" value="Unassembled WGS sequence"/>
</dbReference>
<evidence type="ECO:0008006" key="6">
    <source>
        <dbReference type="Google" id="ProtNLM"/>
    </source>
</evidence>
<dbReference type="InterPro" id="IPR018511">
    <property type="entry name" value="Hemolysin-typ_Ca-bd_CS"/>
</dbReference>
<dbReference type="PANTHER" id="PTHR38340:SF1">
    <property type="entry name" value="S-LAYER PROTEIN"/>
    <property type="match status" value="1"/>
</dbReference>
<dbReference type="PRINTS" id="PR00313">
    <property type="entry name" value="CABNDNGRPT"/>
</dbReference>
<dbReference type="Gene3D" id="2.150.10.10">
    <property type="entry name" value="Serralysin-like metalloprotease, C-terminal"/>
    <property type="match status" value="1"/>
</dbReference>
<feature type="region of interest" description="Disordered" evidence="3">
    <location>
        <begin position="295"/>
        <end position="314"/>
    </location>
</feature>
<dbReference type="InterPro" id="IPR050557">
    <property type="entry name" value="RTX_toxin/Mannuronan_C5-epim"/>
</dbReference>
<keyword evidence="2" id="KW-0964">Secreted</keyword>
<evidence type="ECO:0000313" key="5">
    <source>
        <dbReference type="Proteomes" id="UP000598196"/>
    </source>
</evidence>
<dbReference type="InterPro" id="IPR035940">
    <property type="entry name" value="CAP_sf"/>
</dbReference>
<sequence length="432" mass="45022">MAITAAEQYAIELLNRARLDPAGEARRHGMGLNDGIGAGSISTQAKQVLAPNALLDKAATQHGQWMIDADTFSHYQGGLGSRYYDPGDRMAVAGYTFANGWGWAENIALVSITSSLEAAIRNHHAGWMHSTSGHREAMFGENSREIGYAQVTGNYQGYNVSVGVQNYAYSGSRTFVTGVAYTDRDKDDFYSIGEGRSGLSMKIIGGDDAKTQSAGGYALQAKWGQEVTVEIGGGTRVKVDLDKGNVKLDVVNNALLKVSGDVELLSGPIKHLQALGVGAIDLTGNDLGNRLTGSAGRNDLSGGGGSDTLAGAGGNDTLRGGDGADILGGSDGNDRLNGNAGADQLSGGKGADVFVFENASGADIVTDFTMGQGDRLALSESLWGGGLTDRQVIARYAEVTSRGVLFDFGDGDTLLLQGVRSLNGLADRIDVL</sequence>
<accession>A0A917YJA3</accession>